<gene>
    <name evidence="2" type="ORF">QUV96_03630</name>
</gene>
<keyword evidence="1" id="KW-0732">Signal</keyword>
<dbReference type="RefSeq" id="WP_289607194.1">
    <property type="nucleotide sequence ID" value="NZ_JAUDCG010000011.1"/>
</dbReference>
<reference evidence="2 3" key="1">
    <citation type="submission" date="2023-06" db="EMBL/GenBank/DDBJ databases">
        <title>Identification and characterization of horizontal gene transfer across gut microbiota members of farm animals based on homology search.</title>
        <authorList>
            <person name="Schwarzerova J."/>
            <person name="Nykrynova M."/>
            <person name="Jureckova K."/>
            <person name="Cejkova D."/>
            <person name="Rychlik I."/>
        </authorList>
    </citation>
    <scope>NUCLEOTIDE SEQUENCE [LARGE SCALE GENOMIC DNA]</scope>
    <source>
        <strain evidence="2 3">ET39</strain>
    </source>
</reference>
<comment type="caution">
    <text evidence="2">The sequence shown here is derived from an EMBL/GenBank/DDBJ whole genome shotgun (WGS) entry which is preliminary data.</text>
</comment>
<proteinExistence type="predicted"/>
<dbReference type="EMBL" id="JAUDCG010000011">
    <property type="protein sequence ID" value="MDM8156726.1"/>
    <property type="molecule type" value="Genomic_DNA"/>
</dbReference>
<evidence type="ECO:0000256" key="1">
    <source>
        <dbReference type="SAM" id="SignalP"/>
    </source>
</evidence>
<evidence type="ECO:0000313" key="2">
    <source>
        <dbReference type="EMBL" id="MDM8156726.1"/>
    </source>
</evidence>
<evidence type="ECO:0008006" key="4">
    <source>
        <dbReference type="Google" id="ProtNLM"/>
    </source>
</evidence>
<dbReference type="Proteomes" id="UP001529340">
    <property type="component" value="Unassembled WGS sequence"/>
</dbReference>
<reference evidence="2 3" key="3">
    <citation type="submission" date="2023-06" db="EMBL/GenBank/DDBJ databases">
        <authorList>
            <person name="Zeman M."/>
            <person name="Kubasova T."/>
            <person name="Jahodarova E."/>
            <person name="Nykrynova M."/>
            <person name="Rychlik I."/>
        </authorList>
    </citation>
    <scope>NUCLEOTIDE SEQUENCE [LARGE SCALE GENOMIC DNA]</scope>
    <source>
        <strain evidence="2 3">ET39</strain>
    </source>
</reference>
<name>A0ABT7UAR4_9FIRM</name>
<feature type="chain" id="PRO_5045880480" description="Lipoprotein" evidence="1">
    <location>
        <begin position="20"/>
        <end position="276"/>
    </location>
</feature>
<organism evidence="2 3">
    <name type="scientific">Amedibacillus dolichus</name>
    <dbReference type="NCBI Taxonomy" id="31971"/>
    <lineage>
        <taxon>Bacteria</taxon>
        <taxon>Bacillati</taxon>
        <taxon>Bacillota</taxon>
        <taxon>Erysipelotrichia</taxon>
        <taxon>Erysipelotrichales</taxon>
        <taxon>Erysipelotrichaceae</taxon>
        <taxon>Amedibacillus</taxon>
    </lineage>
</organism>
<reference evidence="3" key="2">
    <citation type="submission" date="2023-06" db="EMBL/GenBank/DDBJ databases">
        <title>Identification and characterization of horizontal gene transfer across gut microbiota members of farm animals based on homology search.</title>
        <authorList>
            <person name="Zeman M."/>
            <person name="Kubasova T."/>
            <person name="Jahodarova E."/>
            <person name="Nykrynova M."/>
            <person name="Rychlik I."/>
        </authorList>
    </citation>
    <scope>NUCLEOTIDE SEQUENCE [LARGE SCALE GENOMIC DNA]</scope>
    <source>
        <strain evidence="3">ET39</strain>
    </source>
</reference>
<feature type="signal peptide" evidence="1">
    <location>
        <begin position="1"/>
        <end position="19"/>
    </location>
</feature>
<sequence>MKKWSVVLLCALMVLSGCGGGNSKDAQSSAAEETLKAAEAKMDERTSYLKTYHTEGSTLGLNADKDGLQVVESAPYDSVIETYQEENGTIRYAYQRESEVEGGTMVPMVQAVDTSEKRSEGVSLLPGSDGEYALDSSNYGSFVDDSAAYNELKSYTKEYWEYKDCFSLSQSEEGDDIVLTITCVDLDSFTEQILAKAEVDVYDQQGIRVSDNRYTQFDIKIVLDADQNVKLVEMRAGKDFGDGLVTDSFTTTEFSELSDPTYTLEELKQMMEEARA</sequence>
<dbReference type="PROSITE" id="PS51257">
    <property type="entry name" value="PROKAR_LIPOPROTEIN"/>
    <property type="match status" value="1"/>
</dbReference>
<protein>
    <recommendedName>
        <fullName evidence="4">Lipoprotein</fullName>
    </recommendedName>
</protein>
<keyword evidence="3" id="KW-1185">Reference proteome</keyword>
<evidence type="ECO:0000313" key="3">
    <source>
        <dbReference type="Proteomes" id="UP001529340"/>
    </source>
</evidence>
<accession>A0ABT7UAR4</accession>